<reference evidence="1 2" key="1">
    <citation type="submission" date="2012-12" db="EMBL/GenBank/DDBJ databases">
        <title>Genome assembly of Marinobacter sp. AK21.</title>
        <authorList>
            <person name="Khatri I."/>
            <person name="Kumar R."/>
            <person name="Vaidya B."/>
            <person name="Subramanian S."/>
            <person name="Pinnaka A."/>
        </authorList>
    </citation>
    <scope>NUCLEOTIDE SEQUENCE [LARGE SCALE GENOMIC DNA]</scope>
    <source>
        <strain evidence="1 2">AK21</strain>
    </source>
</reference>
<gene>
    <name evidence="1" type="ORF">D777_01906</name>
</gene>
<dbReference type="RefSeq" id="WP_036130637.1">
    <property type="nucleotide sequence ID" value="NZ_ANIE01000005.1"/>
</dbReference>
<evidence type="ECO:0000313" key="2">
    <source>
        <dbReference type="Proteomes" id="UP000035057"/>
    </source>
</evidence>
<proteinExistence type="predicted"/>
<dbReference type="OrthoDB" id="6197894at2"/>
<dbReference type="PATRIC" id="fig|1137280.3.peg.1722"/>
<dbReference type="Proteomes" id="UP000035057">
    <property type="component" value="Unassembled WGS sequence"/>
</dbReference>
<dbReference type="AlphaFoldDB" id="A0A072N2X1"/>
<keyword evidence="2" id="KW-1185">Reference proteome</keyword>
<accession>A0A072N2X1</accession>
<dbReference type="Gene3D" id="1.20.120.20">
    <property type="entry name" value="Apolipoprotein"/>
    <property type="match status" value="1"/>
</dbReference>
<evidence type="ECO:0000313" key="1">
    <source>
        <dbReference type="EMBL" id="KEF31557.1"/>
    </source>
</evidence>
<dbReference type="EMBL" id="ANIE01000005">
    <property type="protein sequence ID" value="KEF31557.1"/>
    <property type="molecule type" value="Genomic_DNA"/>
</dbReference>
<comment type="caution">
    <text evidence="1">The sequence shown here is derived from an EMBL/GenBank/DDBJ whole genome shotgun (WGS) entry which is preliminary data.</text>
</comment>
<protein>
    <submittedName>
        <fullName evidence="1">Uncharacterized protein</fullName>
    </submittedName>
</protein>
<dbReference type="STRING" id="1137280.D777_01906"/>
<name>A0A072N2X1_9GAMM</name>
<organism evidence="1 2">
    <name type="scientific">Marinobacter nitratireducens</name>
    <dbReference type="NCBI Taxonomy" id="1137280"/>
    <lineage>
        <taxon>Bacteria</taxon>
        <taxon>Pseudomonadati</taxon>
        <taxon>Pseudomonadota</taxon>
        <taxon>Gammaproteobacteria</taxon>
        <taxon>Pseudomonadales</taxon>
        <taxon>Marinobacteraceae</taxon>
        <taxon>Marinobacter</taxon>
    </lineage>
</organism>
<sequence length="87" mass="10437">MNLQEDLKKLSEKIKQYRDEARVQLHLAQEDVKDEWDDLEQDWDRFRTKLDQVLHDAENASQEARQTAHKLGEDLKSGYENIRNKLK</sequence>